<dbReference type="Proteomes" id="UP000652761">
    <property type="component" value="Unassembled WGS sequence"/>
</dbReference>
<accession>A0A843UM34</accession>
<dbReference type="AlphaFoldDB" id="A0A843UM34"/>
<keyword evidence="2" id="KW-1185">Reference proteome</keyword>
<gene>
    <name evidence="1" type="ORF">Taro_017054</name>
</gene>
<name>A0A843UM34_COLES</name>
<comment type="caution">
    <text evidence="1">The sequence shown here is derived from an EMBL/GenBank/DDBJ whole genome shotgun (WGS) entry which is preliminary data.</text>
</comment>
<organism evidence="1 2">
    <name type="scientific">Colocasia esculenta</name>
    <name type="common">Wild taro</name>
    <name type="synonym">Arum esculentum</name>
    <dbReference type="NCBI Taxonomy" id="4460"/>
    <lineage>
        <taxon>Eukaryota</taxon>
        <taxon>Viridiplantae</taxon>
        <taxon>Streptophyta</taxon>
        <taxon>Embryophyta</taxon>
        <taxon>Tracheophyta</taxon>
        <taxon>Spermatophyta</taxon>
        <taxon>Magnoliopsida</taxon>
        <taxon>Liliopsida</taxon>
        <taxon>Araceae</taxon>
        <taxon>Aroideae</taxon>
        <taxon>Colocasieae</taxon>
        <taxon>Colocasia</taxon>
    </lineage>
</organism>
<evidence type="ECO:0000313" key="1">
    <source>
        <dbReference type="EMBL" id="MQL84548.1"/>
    </source>
</evidence>
<sequence length="56" mass="6275">MISASIDLAVNAGAVTHSPNHQRRTYTHHITHRRHLGIPMATHGLRRPEEQVSTLT</sequence>
<proteinExistence type="predicted"/>
<reference evidence="1" key="1">
    <citation type="submission" date="2017-07" db="EMBL/GenBank/DDBJ databases">
        <title>Taro Niue Genome Assembly and Annotation.</title>
        <authorList>
            <person name="Atibalentja N."/>
            <person name="Keating K."/>
            <person name="Fields C.J."/>
        </authorList>
    </citation>
    <scope>NUCLEOTIDE SEQUENCE</scope>
    <source>
        <strain evidence="1">Niue_2</strain>
        <tissue evidence="1">Leaf</tissue>
    </source>
</reference>
<dbReference type="EMBL" id="NMUH01000769">
    <property type="protein sequence ID" value="MQL84548.1"/>
    <property type="molecule type" value="Genomic_DNA"/>
</dbReference>
<protein>
    <submittedName>
        <fullName evidence="1">Uncharacterized protein</fullName>
    </submittedName>
</protein>
<feature type="non-terminal residue" evidence="1">
    <location>
        <position position="56"/>
    </location>
</feature>
<evidence type="ECO:0000313" key="2">
    <source>
        <dbReference type="Proteomes" id="UP000652761"/>
    </source>
</evidence>